<evidence type="ECO:0000259" key="1">
    <source>
        <dbReference type="PROSITE" id="PS51671"/>
    </source>
</evidence>
<organism evidence="2 3">
    <name type="scientific">Methanobrevibacter curvatus</name>
    <dbReference type="NCBI Taxonomy" id="49547"/>
    <lineage>
        <taxon>Archaea</taxon>
        <taxon>Methanobacteriati</taxon>
        <taxon>Methanobacteriota</taxon>
        <taxon>Methanomada group</taxon>
        <taxon>Methanobacteria</taxon>
        <taxon>Methanobacteriales</taxon>
        <taxon>Methanobacteriaceae</taxon>
        <taxon>Methanobrevibacter</taxon>
    </lineage>
</organism>
<dbReference type="Pfam" id="PF19571">
    <property type="entry name" value="ACT_8"/>
    <property type="match status" value="1"/>
</dbReference>
<keyword evidence="3" id="KW-1185">Reference proteome</keyword>
<dbReference type="InterPro" id="IPR045739">
    <property type="entry name" value="ACT_dom_pair"/>
</dbReference>
<gene>
    <name evidence="2" type="ORF">MBCUR_05180</name>
</gene>
<dbReference type="InterPro" id="IPR002912">
    <property type="entry name" value="ACT_dom"/>
</dbReference>
<proteinExistence type="predicted"/>
<dbReference type="CDD" id="cd04908">
    <property type="entry name" value="ACT_Bt0572_1"/>
    <property type="match status" value="1"/>
</dbReference>
<dbReference type="InterPro" id="IPR045865">
    <property type="entry name" value="ACT-like_dom_sf"/>
</dbReference>
<dbReference type="PATRIC" id="fig|49547.3.peg.543"/>
<dbReference type="CDD" id="cd04882">
    <property type="entry name" value="ACT_Bt0572_2"/>
    <property type="match status" value="1"/>
</dbReference>
<name>A0A166CAA7_9EURY</name>
<dbReference type="PROSITE" id="PS51671">
    <property type="entry name" value="ACT"/>
    <property type="match status" value="1"/>
</dbReference>
<dbReference type="AlphaFoldDB" id="A0A166CAA7"/>
<feature type="domain" description="ACT" evidence="1">
    <location>
        <begin position="71"/>
        <end position="143"/>
    </location>
</feature>
<accession>A0A166CAA7</accession>
<comment type="caution">
    <text evidence="2">The sequence shown here is derived from an EMBL/GenBank/DDBJ whole genome shotgun (WGS) entry which is preliminary data.</text>
</comment>
<protein>
    <recommendedName>
        <fullName evidence="1">ACT domain-containing protein</fullName>
    </recommendedName>
</protein>
<dbReference type="SUPFAM" id="SSF55021">
    <property type="entry name" value="ACT-like"/>
    <property type="match status" value="2"/>
</dbReference>
<sequence length="143" mass="16291">MKIKQLSVFIENKEGRLKKTINTLVKADINIRALSIADTSKFGILRLIVSDFKKAKNILEEDGFVVKETDVIAVEIPDETNGLGSVLTILDKEEVNLEYLYAFVSKQSHQAIVVFRVQNIEKSIKLLKNENLKLLNQKDLEEF</sequence>
<dbReference type="PANTHER" id="PTHR40099:SF1">
    <property type="entry name" value="ACETOLACTATE SYNTHASE, SMALL SUBUNIT"/>
    <property type="match status" value="1"/>
</dbReference>
<dbReference type="Gene3D" id="3.30.2130.10">
    <property type="entry name" value="VC0802-like"/>
    <property type="match status" value="1"/>
</dbReference>
<evidence type="ECO:0000313" key="3">
    <source>
        <dbReference type="Proteomes" id="UP000077245"/>
    </source>
</evidence>
<dbReference type="RefSeq" id="WP_067089823.1">
    <property type="nucleotide sequence ID" value="NZ_LWMV01000105.1"/>
</dbReference>
<dbReference type="STRING" id="49547.MBCUR_05180"/>
<dbReference type="PANTHER" id="PTHR40099">
    <property type="entry name" value="ACETOLACTATE SYNTHASE, SMALL SUBUNIT"/>
    <property type="match status" value="1"/>
</dbReference>
<dbReference type="EMBL" id="LWMV01000105">
    <property type="protein sequence ID" value="KZX14294.1"/>
    <property type="molecule type" value="Genomic_DNA"/>
</dbReference>
<dbReference type="OrthoDB" id="53154at2157"/>
<reference evidence="2 3" key="1">
    <citation type="submission" date="2016-04" db="EMBL/GenBank/DDBJ databases">
        <title>Genome sequence of Methanobrevibacter curvatus DSM 11111.</title>
        <authorList>
            <person name="Poehlein A."/>
            <person name="Seedorf H."/>
            <person name="Daniel R."/>
        </authorList>
    </citation>
    <scope>NUCLEOTIDE SEQUENCE [LARGE SCALE GENOMIC DNA]</scope>
    <source>
        <strain evidence="2 3">DSM 11111</strain>
    </source>
</reference>
<dbReference type="Proteomes" id="UP000077245">
    <property type="component" value="Unassembled WGS sequence"/>
</dbReference>
<evidence type="ECO:0000313" key="2">
    <source>
        <dbReference type="EMBL" id="KZX14294.1"/>
    </source>
</evidence>